<dbReference type="InterPro" id="IPR036318">
    <property type="entry name" value="FAD-bd_PCMH-like_sf"/>
</dbReference>
<dbReference type="GO" id="GO:0016491">
    <property type="term" value="F:oxidoreductase activity"/>
    <property type="evidence" value="ECO:0007669"/>
    <property type="project" value="UniProtKB-KW"/>
</dbReference>
<dbReference type="PANTHER" id="PTHR42973">
    <property type="entry name" value="BINDING OXIDOREDUCTASE, PUTATIVE (AFU_ORTHOLOGUE AFUA_1G17690)-RELATED"/>
    <property type="match status" value="1"/>
</dbReference>
<keyword evidence="4" id="KW-0560">Oxidoreductase</keyword>
<dbReference type="InterPro" id="IPR016167">
    <property type="entry name" value="FAD-bd_PCMH_sub1"/>
</dbReference>
<dbReference type="InterPro" id="IPR012951">
    <property type="entry name" value="BBE"/>
</dbReference>
<dbReference type="EMBL" id="JAPZBU010000008">
    <property type="protein sequence ID" value="KAJ5392643.1"/>
    <property type="molecule type" value="Genomic_DNA"/>
</dbReference>
<dbReference type="Gene3D" id="3.40.462.20">
    <property type="match status" value="1"/>
</dbReference>
<dbReference type="PANTHER" id="PTHR42973:SF7">
    <property type="entry name" value="FAD-BINDING PCMH-TYPE DOMAIN-CONTAINING PROTEIN"/>
    <property type="match status" value="1"/>
</dbReference>
<reference evidence="6" key="1">
    <citation type="submission" date="2022-12" db="EMBL/GenBank/DDBJ databases">
        <authorList>
            <person name="Petersen C."/>
        </authorList>
    </citation>
    <scope>NUCLEOTIDE SEQUENCE</scope>
    <source>
        <strain evidence="6">IBT 29677</strain>
    </source>
</reference>
<dbReference type="Gene3D" id="3.30.43.10">
    <property type="entry name" value="Uridine Diphospho-n-acetylenolpyruvylglucosamine Reductase, domain 2"/>
    <property type="match status" value="1"/>
</dbReference>
<evidence type="ECO:0000256" key="1">
    <source>
        <dbReference type="ARBA" id="ARBA00005466"/>
    </source>
</evidence>
<dbReference type="AlphaFoldDB" id="A0A9W9W070"/>
<evidence type="ECO:0000259" key="5">
    <source>
        <dbReference type="PROSITE" id="PS51387"/>
    </source>
</evidence>
<dbReference type="Pfam" id="PF08031">
    <property type="entry name" value="BBE"/>
    <property type="match status" value="1"/>
</dbReference>
<dbReference type="InterPro" id="IPR050416">
    <property type="entry name" value="FAD-linked_Oxidoreductase"/>
</dbReference>
<reference evidence="6" key="2">
    <citation type="journal article" date="2023" name="IMA Fungus">
        <title>Comparative genomic study of the Penicillium genus elucidates a diverse pangenome and 15 lateral gene transfer events.</title>
        <authorList>
            <person name="Petersen C."/>
            <person name="Sorensen T."/>
            <person name="Nielsen M.R."/>
            <person name="Sondergaard T.E."/>
            <person name="Sorensen J.L."/>
            <person name="Fitzpatrick D.A."/>
            <person name="Frisvad J.C."/>
            <person name="Nielsen K.L."/>
        </authorList>
    </citation>
    <scope>NUCLEOTIDE SEQUENCE</scope>
    <source>
        <strain evidence="6">IBT 29677</strain>
    </source>
</reference>
<evidence type="ECO:0000313" key="6">
    <source>
        <dbReference type="EMBL" id="KAJ5392643.1"/>
    </source>
</evidence>
<dbReference type="GeneID" id="81371750"/>
<organism evidence="6 7">
    <name type="scientific">Penicillium cosmopolitanum</name>
    <dbReference type="NCBI Taxonomy" id="1131564"/>
    <lineage>
        <taxon>Eukaryota</taxon>
        <taxon>Fungi</taxon>
        <taxon>Dikarya</taxon>
        <taxon>Ascomycota</taxon>
        <taxon>Pezizomycotina</taxon>
        <taxon>Eurotiomycetes</taxon>
        <taxon>Eurotiomycetidae</taxon>
        <taxon>Eurotiales</taxon>
        <taxon>Aspergillaceae</taxon>
        <taxon>Penicillium</taxon>
    </lineage>
</organism>
<dbReference type="Proteomes" id="UP001147747">
    <property type="component" value="Unassembled WGS sequence"/>
</dbReference>
<protein>
    <recommendedName>
        <fullName evidence="5">FAD-binding PCMH-type domain-containing protein</fullName>
    </recommendedName>
</protein>
<accession>A0A9W9W070</accession>
<evidence type="ECO:0000313" key="7">
    <source>
        <dbReference type="Proteomes" id="UP001147747"/>
    </source>
</evidence>
<dbReference type="InterPro" id="IPR016166">
    <property type="entry name" value="FAD-bd_PCMH"/>
</dbReference>
<gene>
    <name evidence="6" type="ORF">N7509_008133</name>
</gene>
<dbReference type="PROSITE" id="PS51387">
    <property type="entry name" value="FAD_PCMH"/>
    <property type="match status" value="1"/>
</dbReference>
<dbReference type="Pfam" id="PF01565">
    <property type="entry name" value="FAD_binding_4"/>
    <property type="match status" value="1"/>
</dbReference>
<sequence>MNRLIQFLSVNPHIRHGTPESPGFAELREQFVIQETRTPGIIVRPRTIEDIASLVKILTTSNLPFSVRGGGHDMFGRTVVQDGVSIDMREVSHIYVDKASHTAQVGGGVINLDLHRELDKHKMTTAHAVTPSVGYTGWAIHGGYGLLSNNYGLGSDQIVGARVVDGHGNIVDADETLLTAIRGGGGSVAVIYELLIKVYPSEKILGGFFGYQSADLVATIRQYNENYRKLKEEGIPPAMSLYQAVMDGPEGRAFTVFVIWSSSNLEEGQKWVDRVAGLAPIAVKNVTTTTILEFSEVAATITEKTSYATIFCPGFYDLTPEVVDIIGTYAKSRPKYSGPALGIHELRAEAPREFANSVFNARDPHFLVEILPLSSSLEVFEELREWGQRFYDALMKTDPANIYPISYIPLSPDERLDLKVIYGNRYETLKKAKQQYDPKNAFKHSVVRP</sequence>
<dbReference type="InterPro" id="IPR016169">
    <property type="entry name" value="FAD-bd_PCMH_sub2"/>
</dbReference>
<keyword evidence="2" id="KW-0285">Flavoprotein</keyword>
<feature type="domain" description="FAD-binding PCMH-type" evidence="5">
    <location>
        <begin position="35"/>
        <end position="201"/>
    </location>
</feature>
<dbReference type="SUPFAM" id="SSF56176">
    <property type="entry name" value="FAD-binding/transporter-associated domain-like"/>
    <property type="match status" value="1"/>
</dbReference>
<evidence type="ECO:0000256" key="3">
    <source>
        <dbReference type="ARBA" id="ARBA00022827"/>
    </source>
</evidence>
<dbReference type="InterPro" id="IPR006094">
    <property type="entry name" value="Oxid_FAD_bind_N"/>
</dbReference>
<dbReference type="GO" id="GO:0071949">
    <property type="term" value="F:FAD binding"/>
    <property type="evidence" value="ECO:0007669"/>
    <property type="project" value="InterPro"/>
</dbReference>
<proteinExistence type="inferred from homology"/>
<evidence type="ECO:0000256" key="2">
    <source>
        <dbReference type="ARBA" id="ARBA00022630"/>
    </source>
</evidence>
<name>A0A9W9W070_9EURO</name>
<dbReference type="OrthoDB" id="415825at2759"/>
<evidence type="ECO:0000256" key="4">
    <source>
        <dbReference type="ARBA" id="ARBA00023002"/>
    </source>
</evidence>
<comment type="caution">
    <text evidence="6">The sequence shown here is derived from an EMBL/GenBank/DDBJ whole genome shotgun (WGS) entry which is preliminary data.</text>
</comment>
<dbReference type="Gene3D" id="3.30.465.10">
    <property type="match status" value="1"/>
</dbReference>
<comment type="similarity">
    <text evidence="1">Belongs to the oxygen-dependent FAD-linked oxidoreductase family.</text>
</comment>
<keyword evidence="7" id="KW-1185">Reference proteome</keyword>
<keyword evidence="3" id="KW-0274">FAD</keyword>
<dbReference type="RefSeq" id="XP_056488321.1">
    <property type="nucleotide sequence ID" value="XM_056632770.1"/>
</dbReference>